<name>A0A8J3INE9_9CHLR</name>
<dbReference type="AlphaFoldDB" id="A0A8J3INE9"/>
<keyword evidence="2" id="KW-1185">Reference proteome</keyword>
<proteinExistence type="predicted"/>
<reference evidence="1" key="1">
    <citation type="submission" date="2020-10" db="EMBL/GenBank/DDBJ databases">
        <title>Taxonomic study of unclassified bacteria belonging to the class Ktedonobacteria.</title>
        <authorList>
            <person name="Yabe S."/>
            <person name="Wang C.M."/>
            <person name="Zheng Y."/>
            <person name="Sakai Y."/>
            <person name="Cavaletti L."/>
            <person name="Monciardini P."/>
            <person name="Donadio S."/>
        </authorList>
    </citation>
    <scope>NUCLEOTIDE SEQUENCE</scope>
    <source>
        <strain evidence="1">ID150040</strain>
    </source>
</reference>
<dbReference type="EMBL" id="BNJK01000001">
    <property type="protein sequence ID" value="GHO93511.1"/>
    <property type="molecule type" value="Genomic_DNA"/>
</dbReference>
<organism evidence="1 2">
    <name type="scientific">Reticulibacter mediterranei</name>
    <dbReference type="NCBI Taxonomy" id="2778369"/>
    <lineage>
        <taxon>Bacteria</taxon>
        <taxon>Bacillati</taxon>
        <taxon>Chloroflexota</taxon>
        <taxon>Ktedonobacteria</taxon>
        <taxon>Ktedonobacterales</taxon>
        <taxon>Reticulibacteraceae</taxon>
        <taxon>Reticulibacter</taxon>
    </lineage>
</organism>
<evidence type="ECO:0000313" key="1">
    <source>
        <dbReference type="EMBL" id="GHO93511.1"/>
    </source>
</evidence>
<dbReference type="Proteomes" id="UP000597444">
    <property type="component" value="Unassembled WGS sequence"/>
</dbReference>
<gene>
    <name evidence="1" type="ORF">KSF_035590</name>
</gene>
<protein>
    <submittedName>
        <fullName evidence="1">Uncharacterized protein</fullName>
    </submittedName>
</protein>
<comment type="caution">
    <text evidence="1">The sequence shown here is derived from an EMBL/GenBank/DDBJ whole genome shotgun (WGS) entry which is preliminary data.</text>
</comment>
<sequence>MKGRGSDIEGIVTRSFLEGYSFLLEEEIAMTKTFDIPFSGDTASILQRAKNAAKESGATLTGDTNSGNFSGKGIEGHYEVSDNTVHVTITKKPIVVLDSVIESQLRKFFGG</sequence>
<evidence type="ECO:0000313" key="2">
    <source>
        <dbReference type="Proteomes" id="UP000597444"/>
    </source>
</evidence>
<accession>A0A8J3INE9</accession>